<keyword evidence="3" id="KW-1185">Reference proteome</keyword>
<dbReference type="STRING" id="48256.CLHUN_38030"/>
<gene>
    <name evidence="2" type="ORF">CLHUN_38030</name>
</gene>
<dbReference type="RefSeq" id="WP_080066206.1">
    <property type="nucleotide sequence ID" value="NZ_MZGX01000031.1"/>
</dbReference>
<accession>A0A1V4SED9</accession>
<dbReference type="PROSITE" id="PS51257">
    <property type="entry name" value="PROKAR_LIPOPROTEIN"/>
    <property type="match status" value="1"/>
</dbReference>
<dbReference type="AlphaFoldDB" id="A0A1V4SED9"/>
<keyword evidence="1" id="KW-0732">Signal</keyword>
<feature type="chain" id="PRO_5039661915" description="Lipoprotein" evidence="1">
    <location>
        <begin position="20"/>
        <end position="228"/>
    </location>
</feature>
<comment type="caution">
    <text evidence="2">The sequence shown here is derived from an EMBL/GenBank/DDBJ whole genome shotgun (WGS) entry which is preliminary data.</text>
</comment>
<evidence type="ECO:0000313" key="3">
    <source>
        <dbReference type="Proteomes" id="UP000191554"/>
    </source>
</evidence>
<dbReference type="OrthoDB" id="1934997at2"/>
<feature type="signal peptide" evidence="1">
    <location>
        <begin position="1"/>
        <end position="19"/>
    </location>
</feature>
<name>A0A1V4SED9_RUMHU</name>
<dbReference type="EMBL" id="MZGX01000031">
    <property type="protein sequence ID" value="OPX42282.1"/>
    <property type="molecule type" value="Genomic_DNA"/>
</dbReference>
<reference evidence="2 3" key="1">
    <citation type="submission" date="2017-03" db="EMBL/GenBank/DDBJ databases">
        <title>Genome sequence of Clostridium hungatei DSM 14427.</title>
        <authorList>
            <person name="Poehlein A."/>
            <person name="Daniel R."/>
        </authorList>
    </citation>
    <scope>NUCLEOTIDE SEQUENCE [LARGE SCALE GENOMIC DNA]</scope>
    <source>
        <strain evidence="2 3">DSM 14427</strain>
    </source>
</reference>
<dbReference type="Proteomes" id="UP000191554">
    <property type="component" value="Unassembled WGS sequence"/>
</dbReference>
<evidence type="ECO:0008006" key="4">
    <source>
        <dbReference type="Google" id="ProtNLM"/>
    </source>
</evidence>
<proteinExistence type="predicted"/>
<evidence type="ECO:0000256" key="1">
    <source>
        <dbReference type="SAM" id="SignalP"/>
    </source>
</evidence>
<sequence>MKKILSFLILFSVSILTLSGCGSIEKEQAIKDTPHQIGLKGQMSASVIGFNFDESYKEADIIAQIKITEWLGEVDEELERTIFKAKLEKTYKNNVNNNLKEINLIQTGNSNYTIKDNPLFKINDRLILYLAKAEMEGYGDVYYILGAHTGIFRIVNSDGRDYVVKQVGNCPELSEAKVTADNSKIKSTLLKNITTDNPVLFFSSPHDVFDETYDLEKMEKLIEKQKNK</sequence>
<protein>
    <recommendedName>
        <fullName evidence="4">Lipoprotein</fullName>
    </recommendedName>
</protein>
<organism evidence="2 3">
    <name type="scientific">Ruminiclostridium hungatei</name>
    <name type="common">Clostridium hungatei</name>
    <dbReference type="NCBI Taxonomy" id="48256"/>
    <lineage>
        <taxon>Bacteria</taxon>
        <taxon>Bacillati</taxon>
        <taxon>Bacillota</taxon>
        <taxon>Clostridia</taxon>
        <taxon>Eubacteriales</taxon>
        <taxon>Oscillospiraceae</taxon>
        <taxon>Ruminiclostridium</taxon>
    </lineage>
</organism>
<evidence type="ECO:0000313" key="2">
    <source>
        <dbReference type="EMBL" id="OPX42282.1"/>
    </source>
</evidence>